<feature type="domain" description="Guanylate cyclase" evidence="3">
    <location>
        <begin position="54"/>
        <end position="184"/>
    </location>
</feature>
<dbReference type="OrthoDB" id="9758570at2"/>
<dbReference type="InterPro" id="IPR011990">
    <property type="entry name" value="TPR-like_helical_dom_sf"/>
</dbReference>
<dbReference type="CDD" id="cd07302">
    <property type="entry name" value="CHD"/>
    <property type="match status" value="1"/>
</dbReference>
<dbReference type="InterPro" id="IPR027417">
    <property type="entry name" value="P-loop_NTPase"/>
</dbReference>
<keyword evidence="2" id="KW-0067">ATP-binding</keyword>
<proteinExistence type="predicted"/>
<organism evidence="4 5">
    <name type="scientific">Chitinimonas taiwanensis DSM 18899</name>
    <dbReference type="NCBI Taxonomy" id="1121279"/>
    <lineage>
        <taxon>Bacteria</taxon>
        <taxon>Pseudomonadati</taxon>
        <taxon>Pseudomonadota</taxon>
        <taxon>Betaproteobacteria</taxon>
        <taxon>Neisseriales</taxon>
        <taxon>Chitinibacteraceae</taxon>
        <taxon>Chitinimonas</taxon>
    </lineage>
</organism>
<dbReference type="InterPro" id="IPR001054">
    <property type="entry name" value="A/G_cyclase"/>
</dbReference>
<dbReference type="SUPFAM" id="SSF55073">
    <property type="entry name" value="Nucleotide cyclase"/>
    <property type="match status" value="1"/>
</dbReference>
<dbReference type="STRING" id="1121279.SAMN02745887_00161"/>
<sequence>MNERIAELEHAISTLEAHRTVLGDAATETALAPLREQLAALRPSQDAQRLCQLSILFLDVAGSTALSQRLDPEDINNVLDGALARFSAIVARHGGRVLQYAGDSMLAVFGLGEAREQAPQFAVQAGLALLAEGRAISAEVAEQYGLSDFAVRVGVHSGEVLLGGGVDGENSLRGTSVNIAARMEQTAPLGGLRISRDTWRLVRGLFDMHEQAPISIKGCAEPMISYLVQAARDGSQARRGVEGLQTPLVGRAEELAQLQAAILALLGGQQTDMQRLLVIGDAGLGKSRLLAELRRWLAEQAPAGLLVQAEASESRRQQPYALLAQLLQQQFGLGADTRGPQAQAAWLAAIAPQLDNEAAAAVLGQLLGYDFRQHPALGFGEDPRQLRAAAFHYASQLLRRAAAPRLWLLDDAHWLDAGSQDFLNHLHDQHADLPMLIVALARPSLFEQRADWAAPAERHRVLALSQLDNLASDILAGALLARLGSIPPDLRQLVCEGADGNPFFMEERVNMLIDQGALLCEPSGWHWLPERMQGKALPATLRGVLEARLATLPEAVHHVLQLASVVGMVFWDAALQELDAQASSALPDLLARELIVARPDSRLSGQREYAFRHHTLYQTCYEGTLKRVRKPAHAQLARWLSAQRGEEHLDLIAEHYEQGGEPQAALQYWQSAAESARQRYANSSAMRFIARAIQLAPKDDLQLGLALHYLQLRIAEFRTGSGDRETALKQLEELAASSQDRLWLSRAADQRANYLLDKGDAAAALQQGEAALALAPPEHSECMARAYQVILPALGRLGQQERLFELIGPALELARKSQNRMVEAAILNQIGMSFNEHGRFSEGIAKLSEALQLHQASGHKSNEAGTLANIAYAELCLGRFDAARQKFAHALTAFKAIGQLQNIGIIHINLAMICLMLNDRDAALMHADSALQFARESSDQWSEASALRVAGQAQIALGQVELGYQLLRESWQLFDTLQMPHLAMEAIASLAEAKFAAGDYEDAHALGVQIAERLERHLDLFGCDEPLRVLMTAYKVLAVRDPARAQPFFHKASEELHSRESKLAEPDARQVFLNSIPTHRDIVAERARRALQQA</sequence>
<dbReference type="GO" id="GO:0004016">
    <property type="term" value="F:adenylate cyclase activity"/>
    <property type="evidence" value="ECO:0007669"/>
    <property type="project" value="UniProtKB-ARBA"/>
</dbReference>
<dbReference type="AlphaFoldDB" id="A0A1K2H3T7"/>
<evidence type="ECO:0000259" key="3">
    <source>
        <dbReference type="PROSITE" id="PS50125"/>
    </source>
</evidence>
<dbReference type="Proteomes" id="UP000186513">
    <property type="component" value="Unassembled WGS sequence"/>
</dbReference>
<evidence type="ECO:0000256" key="1">
    <source>
        <dbReference type="ARBA" id="ARBA00022741"/>
    </source>
</evidence>
<dbReference type="GO" id="GO:0009190">
    <property type="term" value="P:cyclic nucleotide biosynthetic process"/>
    <property type="evidence" value="ECO:0007669"/>
    <property type="project" value="InterPro"/>
</dbReference>
<evidence type="ECO:0000313" key="5">
    <source>
        <dbReference type="Proteomes" id="UP000186513"/>
    </source>
</evidence>
<dbReference type="SMART" id="SM00044">
    <property type="entry name" value="CYCc"/>
    <property type="match status" value="1"/>
</dbReference>
<dbReference type="InterPro" id="IPR019734">
    <property type="entry name" value="TPR_rpt"/>
</dbReference>
<dbReference type="Pfam" id="PF00211">
    <property type="entry name" value="Guanylate_cyc"/>
    <property type="match status" value="1"/>
</dbReference>
<dbReference type="EMBL" id="FPKR01000001">
    <property type="protein sequence ID" value="SFZ70318.1"/>
    <property type="molecule type" value="Genomic_DNA"/>
</dbReference>
<name>A0A1K2H3T7_9NEIS</name>
<dbReference type="GO" id="GO:0005737">
    <property type="term" value="C:cytoplasm"/>
    <property type="evidence" value="ECO:0007669"/>
    <property type="project" value="TreeGrafter"/>
</dbReference>
<dbReference type="Gene3D" id="1.25.40.10">
    <property type="entry name" value="Tetratricopeptide repeat domain"/>
    <property type="match status" value="1"/>
</dbReference>
<dbReference type="SUPFAM" id="SSF81901">
    <property type="entry name" value="HCP-like"/>
    <property type="match status" value="1"/>
</dbReference>
<dbReference type="Gene3D" id="3.30.70.1230">
    <property type="entry name" value="Nucleotide cyclase"/>
    <property type="match status" value="1"/>
</dbReference>
<gene>
    <name evidence="4" type="ORF">SAMN02745887_00161</name>
</gene>
<dbReference type="SMART" id="SM00028">
    <property type="entry name" value="TPR"/>
    <property type="match status" value="5"/>
</dbReference>
<dbReference type="InterPro" id="IPR041664">
    <property type="entry name" value="AAA_16"/>
</dbReference>
<dbReference type="GO" id="GO:0005524">
    <property type="term" value="F:ATP binding"/>
    <property type="evidence" value="ECO:0007669"/>
    <property type="project" value="UniProtKB-KW"/>
</dbReference>
<dbReference type="PANTHER" id="PTHR16305">
    <property type="entry name" value="TESTICULAR SOLUBLE ADENYLYL CYCLASE"/>
    <property type="match status" value="1"/>
</dbReference>
<dbReference type="SUPFAM" id="SSF48452">
    <property type="entry name" value="TPR-like"/>
    <property type="match status" value="1"/>
</dbReference>
<reference evidence="4 5" key="1">
    <citation type="submission" date="2016-11" db="EMBL/GenBank/DDBJ databases">
        <authorList>
            <person name="Jaros S."/>
            <person name="Januszkiewicz K."/>
            <person name="Wedrychowicz H."/>
        </authorList>
    </citation>
    <scope>NUCLEOTIDE SEQUENCE [LARGE SCALE GENOMIC DNA]</scope>
    <source>
        <strain evidence="4 5">DSM 18899</strain>
    </source>
</reference>
<dbReference type="PROSITE" id="PS50125">
    <property type="entry name" value="GUANYLATE_CYCLASE_2"/>
    <property type="match status" value="1"/>
</dbReference>
<dbReference type="GO" id="GO:0035556">
    <property type="term" value="P:intracellular signal transduction"/>
    <property type="evidence" value="ECO:0007669"/>
    <property type="project" value="InterPro"/>
</dbReference>
<accession>A0A1K2H3T7</accession>
<dbReference type="SUPFAM" id="SSF52540">
    <property type="entry name" value="P-loop containing nucleoside triphosphate hydrolases"/>
    <property type="match status" value="1"/>
</dbReference>
<keyword evidence="1" id="KW-0547">Nucleotide-binding</keyword>
<keyword evidence="5" id="KW-1185">Reference proteome</keyword>
<dbReference type="InterPro" id="IPR029787">
    <property type="entry name" value="Nucleotide_cyclase"/>
</dbReference>
<dbReference type="Pfam" id="PF13191">
    <property type="entry name" value="AAA_16"/>
    <property type="match status" value="1"/>
</dbReference>
<dbReference type="PANTHER" id="PTHR16305:SF28">
    <property type="entry name" value="GUANYLATE CYCLASE DOMAIN-CONTAINING PROTEIN"/>
    <property type="match status" value="1"/>
</dbReference>
<dbReference type="RefSeq" id="WP_072426715.1">
    <property type="nucleotide sequence ID" value="NZ_FPKR01000001.1"/>
</dbReference>
<evidence type="ECO:0000256" key="2">
    <source>
        <dbReference type="ARBA" id="ARBA00022840"/>
    </source>
</evidence>
<evidence type="ECO:0000313" key="4">
    <source>
        <dbReference type="EMBL" id="SFZ70318.1"/>
    </source>
</evidence>
<protein>
    <submittedName>
        <fullName evidence="4">Predicted ATPase</fullName>
    </submittedName>
</protein>